<proteinExistence type="predicted"/>
<feature type="region of interest" description="Disordered" evidence="1">
    <location>
        <begin position="1"/>
        <end position="35"/>
    </location>
</feature>
<accession>A0A392Q2E8</accession>
<protein>
    <submittedName>
        <fullName evidence="2">Uncharacterized protein</fullName>
    </submittedName>
</protein>
<evidence type="ECO:0000313" key="3">
    <source>
        <dbReference type="Proteomes" id="UP000265520"/>
    </source>
</evidence>
<comment type="caution">
    <text evidence="2">The sequence shown here is derived from an EMBL/GenBank/DDBJ whole genome shotgun (WGS) entry which is preliminary data.</text>
</comment>
<feature type="non-terminal residue" evidence="2">
    <location>
        <position position="54"/>
    </location>
</feature>
<evidence type="ECO:0000313" key="2">
    <source>
        <dbReference type="EMBL" id="MCI17736.1"/>
    </source>
</evidence>
<organism evidence="2 3">
    <name type="scientific">Trifolium medium</name>
    <dbReference type="NCBI Taxonomy" id="97028"/>
    <lineage>
        <taxon>Eukaryota</taxon>
        <taxon>Viridiplantae</taxon>
        <taxon>Streptophyta</taxon>
        <taxon>Embryophyta</taxon>
        <taxon>Tracheophyta</taxon>
        <taxon>Spermatophyta</taxon>
        <taxon>Magnoliopsida</taxon>
        <taxon>eudicotyledons</taxon>
        <taxon>Gunneridae</taxon>
        <taxon>Pentapetalae</taxon>
        <taxon>rosids</taxon>
        <taxon>fabids</taxon>
        <taxon>Fabales</taxon>
        <taxon>Fabaceae</taxon>
        <taxon>Papilionoideae</taxon>
        <taxon>50 kb inversion clade</taxon>
        <taxon>NPAAA clade</taxon>
        <taxon>Hologalegina</taxon>
        <taxon>IRL clade</taxon>
        <taxon>Trifolieae</taxon>
        <taxon>Trifolium</taxon>
    </lineage>
</organism>
<sequence>MRKRRRQPPDAGSGAPVLADVDGATPRHAGQPGRGRTYMEAYCGLGHSGIFIFN</sequence>
<keyword evidence="3" id="KW-1185">Reference proteome</keyword>
<reference evidence="2 3" key="1">
    <citation type="journal article" date="2018" name="Front. Plant Sci.">
        <title>Red Clover (Trifolium pratense) and Zigzag Clover (T. medium) - A Picture of Genomic Similarities and Differences.</title>
        <authorList>
            <person name="Dluhosova J."/>
            <person name="Istvanek J."/>
            <person name="Nedelnik J."/>
            <person name="Repkova J."/>
        </authorList>
    </citation>
    <scope>NUCLEOTIDE SEQUENCE [LARGE SCALE GENOMIC DNA]</scope>
    <source>
        <strain evidence="3">cv. 10/8</strain>
        <tissue evidence="2">Leaf</tissue>
    </source>
</reference>
<dbReference type="Proteomes" id="UP000265520">
    <property type="component" value="Unassembled WGS sequence"/>
</dbReference>
<dbReference type="AlphaFoldDB" id="A0A392Q2E8"/>
<dbReference type="EMBL" id="LXQA010106828">
    <property type="protein sequence ID" value="MCI17736.1"/>
    <property type="molecule type" value="Genomic_DNA"/>
</dbReference>
<name>A0A392Q2E8_9FABA</name>
<evidence type="ECO:0000256" key="1">
    <source>
        <dbReference type="SAM" id="MobiDB-lite"/>
    </source>
</evidence>